<reference evidence="6 7" key="1">
    <citation type="submission" date="2019-11" db="EMBL/GenBank/DDBJ databases">
        <title>Escherichia alba sp. nov. isolated from the gut of plastic-eating superworms Zophobas atratus.</title>
        <authorList>
            <person name="Yang Y."/>
        </authorList>
    </citation>
    <scope>NUCLEOTIDE SEQUENCE [LARGE SCALE GENOMIC DNA]</scope>
    <source>
        <strain evidence="7">BIT-B35</strain>
    </source>
</reference>
<dbReference type="PANTHER" id="PTHR42916:SF1">
    <property type="entry name" value="PROTEIN PHYLLO, CHLOROPLASTIC"/>
    <property type="match status" value="1"/>
</dbReference>
<evidence type="ECO:0000256" key="4">
    <source>
        <dbReference type="NCBIfam" id="TIGR03695"/>
    </source>
</evidence>
<dbReference type="InterPro" id="IPR000073">
    <property type="entry name" value="AB_hydrolase_1"/>
</dbReference>
<dbReference type="Gene3D" id="3.40.50.1820">
    <property type="entry name" value="alpha/beta hydrolase"/>
    <property type="match status" value="1"/>
</dbReference>
<proteinExistence type="inferred from homology"/>
<comment type="function">
    <text evidence="3">Catalyzes a proton abstraction reaction that results in 2,5-elimination of pyruvate from 2-succinyl-5-enolpyruvyl-6-hydroxy-3-cyclohexene-1-carboxylate (SEPHCHC) and the formation of 2-succinyl-6-hydroxy-2,4-cyclohexadiene-1-carboxylate (SHCHC).</text>
</comment>
<comment type="caution">
    <text evidence="6">The sequence shown here is derived from an EMBL/GenBank/DDBJ whole genome shotgun (WGS) entry which is preliminary data.</text>
</comment>
<comment type="catalytic activity">
    <reaction evidence="3">
        <text>5-enolpyruvoyl-6-hydroxy-2-succinyl-cyclohex-3-ene-1-carboxylate = (1R,6R)-6-hydroxy-2-succinyl-cyclohexa-2,4-diene-1-carboxylate + pyruvate</text>
        <dbReference type="Rhea" id="RHEA:25597"/>
        <dbReference type="ChEBI" id="CHEBI:15361"/>
        <dbReference type="ChEBI" id="CHEBI:58689"/>
        <dbReference type="ChEBI" id="CHEBI:58818"/>
        <dbReference type="EC" id="4.2.99.20"/>
    </reaction>
</comment>
<dbReference type="InterPro" id="IPR029058">
    <property type="entry name" value="AB_hydrolase_fold"/>
</dbReference>
<name>A0A6L6IKF9_9ENTR</name>
<sequence length="254" mass="27925">MILHARAKRGRPGMPWLVFLHGFSGDAREWQAVGERFSDHSRLYIDLPGHGGSAEIAVGGFDEVSALLRATLISYNILDYWLVGYSLGGRVAMMAACQGAPASGLRGLVVEGGHPGLTNDEERLRRRLSDLRWADRFRQQPLCEVFSDWYQQPVFASLTASQRRTLVALRSRNNGDTLAAMLEATSLGVQPDLRARINGGAFPFYYLCGERDGKFRALAAELAAVTHIIHHAGHNAHRENPAGVAACLAQILRH</sequence>
<keyword evidence="2 3" id="KW-0456">Lyase</keyword>
<dbReference type="Proteomes" id="UP000477739">
    <property type="component" value="Unassembled WGS sequence"/>
</dbReference>
<dbReference type="UniPathway" id="UPA00079"/>
<dbReference type="NCBIfam" id="NF008340">
    <property type="entry name" value="PRK11126.1"/>
    <property type="match status" value="1"/>
</dbReference>
<dbReference type="Pfam" id="PF12697">
    <property type="entry name" value="Abhydrolase_6"/>
    <property type="match status" value="1"/>
</dbReference>
<evidence type="ECO:0000256" key="1">
    <source>
        <dbReference type="ARBA" id="ARBA00022428"/>
    </source>
</evidence>
<evidence type="ECO:0000256" key="3">
    <source>
        <dbReference type="HAMAP-Rule" id="MF_01660"/>
    </source>
</evidence>
<comment type="pathway">
    <text evidence="3">Quinol/quinone metabolism; menaquinone biosynthesis.</text>
</comment>
<keyword evidence="7" id="KW-1185">Reference proteome</keyword>
<comment type="similarity">
    <text evidence="3">Belongs to the AB hydrolase superfamily. MenH family.</text>
</comment>
<dbReference type="InterPro" id="IPR022485">
    <property type="entry name" value="SHCHC_synthase_MenH"/>
</dbReference>
<keyword evidence="1 3" id="KW-0474">Menaquinone biosynthesis</keyword>
<dbReference type="PANTHER" id="PTHR42916">
    <property type="entry name" value="2-SUCCINYL-5-ENOLPYRUVYL-6-HYDROXY-3-CYCLOHEXENE-1-CARBOXYLATE SYNTHASE"/>
    <property type="match status" value="1"/>
</dbReference>
<feature type="domain" description="AB hydrolase-1" evidence="5">
    <location>
        <begin position="17"/>
        <end position="246"/>
    </location>
</feature>
<evidence type="ECO:0000313" key="7">
    <source>
        <dbReference type="Proteomes" id="UP000477739"/>
    </source>
</evidence>
<evidence type="ECO:0000313" key="6">
    <source>
        <dbReference type="EMBL" id="MTH46434.1"/>
    </source>
</evidence>
<gene>
    <name evidence="3 6" type="primary">menH</name>
    <name evidence="6" type="ORF">GJV78_09255</name>
</gene>
<protein>
    <recommendedName>
        <fullName evidence="3 4">2-succinyl-6-hydroxy-2,4-cyclohexadiene-1-carboxylate synthase</fullName>
        <shortName evidence="3">SHCHC synthase</shortName>
        <ecNumber evidence="3 4">4.2.99.20</ecNumber>
    </recommendedName>
</protein>
<dbReference type="AlphaFoldDB" id="A0A6L6IKF9"/>
<dbReference type="NCBIfam" id="TIGR03695">
    <property type="entry name" value="menH_SHCHC"/>
    <property type="match status" value="1"/>
</dbReference>
<dbReference type="HAMAP" id="MF_01660">
    <property type="entry name" value="MenH"/>
    <property type="match status" value="1"/>
</dbReference>
<dbReference type="EC" id="4.2.99.20" evidence="3 4"/>
<dbReference type="GO" id="GO:0009234">
    <property type="term" value="P:menaquinone biosynthetic process"/>
    <property type="evidence" value="ECO:0007669"/>
    <property type="project" value="UniProtKB-UniRule"/>
</dbReference>
<evidence type="ECO:0000256" key="2">
    <source>
        <dbReference type="ARBA" id="ARBA00023239"/>
    </source>
</evidence>
<organism evidence="6 7">
    <name type="scientific">Intestinirhabdus alba</name>
    <dbReference type="NCBI Taxonomy" id="2899544"/>
    <lineage>
        <taxon>Bacteria</taxon>
        <taxon>Pseudomonadati</taxon>
        <taxon>Pseudomonadota</taxon>
        <taxon>Gammaproteobacteria</taxon>
        <taxon>Enterobacterales</taxon>
        <taxon>Enterobacteriaceae</taxon>
        <taxon>Intestinirhabdus</taxon>
    </lineage>
</organism>
<accession>A0A6L6IKF9</accession>
<dbReference type="GO" id="GO:0070205">
    <property type="term" value="F:2-succinyl-6-hydroxy-2,4-cyclohexadiene-1-carboxylate synthase activity"/>
    <property type="evidence" value="ECO:0007669"/>
    <property type="project" value="UniProtKB-UniRule"/>
</dbReference>
<comment type="pathway">
    <text evidence="3">Quinol/quinone metabolism; 1,4-dihydroxy-2-naphthoate biosynthesis; 1,4-dihydroxy-2-naphthoate from chorismate: step 3/7.</text>
</comment>
<dbReference type="EMBL" id="WMJZ01000010">
    <property type="protein sequence ID" value="MTH46434.1"/>
    <property type="molecule type" value="Genomic_DNA"/>
</dbReference>
<dbReference type="SUPFAM" id="SSF53474">
    <property type="entry name" value="alpha/beta-Hydrolases"/>
    <property type="match status" value="1"/>
</dbReference>
<dbReference type="RefSeq" id="WP_167519479.1">
    <property type="nucleotide sequence ID" value="NZ_WMJZ01000010.1"/>
</dbReference>
<dbReference type="UniPathway" id="UPA01057">
    <property type="reaction ID" value="UER00900"/>
</dbReference>
<comment type="subunit">
    <text evidence="3">Monomer.</text>
</comment>
<evidence type="ECO:0000259" key="5">
    <source>
        <dbReference type="Pfam" id="PF12697"/>
    </source>
</evidence>